<feature type="transmembrane region" description="Helical" evidence="13">
    <location>
        <begin position="43"/>
        <end position="63"/>
    </location>
</feature>
<dbReference type="SUPFAM" id="SSF56024">
    <property type="entry name" value="Phospholipase D/nuclease"/>
    <property type="match status" value="2"/>
</dbReference>
<gene>
    <name evidence="15" type="ORF">BJ978_001706</name>
</gene>
<dbReference type="InterPro" id="IPR025202">
    <property type="entry name" value="PLD-like_dom"/>
</dbReference>
<evidence type="ECO:0000313" key="16">
    <source>
        <dbReference type="Proteomes" id="UP001139722"/>
    </source>
</evidence>
<evidence type="ECO:0000256" key="4">
    <source>
        <dbReference type="ARBA" id="ARBA00022679"/>
    </source>
</evidence>
<feature type="domain" description="PLD phosphodiesterase" evidence="14">
    <location>
        <begin position="404"/>
        <end position="431"/>
    </location>
</feature>
<feature type="domain" description="PLD phosphodiesterase" evidence="14">
    <location>
        <begin position="222"/>
        <end position="249"/>
    </location>
</feature>
<keyword evidence="4 15" id="KW-0808">Transferase</keyword>
<dbReference type="GO" id="GO:0005886">
    <property type="term" value="C:plasma membrane"/>
    <property type="evidence" value="ECO:0007669"/>
    <property type="project" value="UniProtKB-SubCell"/>
</dbReference>
<keyword evidence="8" id="KW-0443">Lipid metabolism</keyword>
<organism evidence="15 16">
    <name type="scientific">Agromyces terreus</name>
    <dbReference type="NCBI Taxonomy" id="424795"/>
    <lineage>
        <taxon>Bacteria</taxon>
        <taxon>Bacillati</taxon>
        <taxon>Actinomycetota</taxon>
        <taxon>Actinomycetes</taxon>
        <taxon>Micrococcales</taxon>
        <taxon>Microbacteriaceae</taxon>
        <taxon>Agromyces</taxon>
    </lineage>
</organism>
<keyword evidence="9 13" id="KW-0472">Membrane</keyword>
<dbReference type="NCBIfam" id="TIGR04265">
    <property type="entry name" value="bac_cardiolipin"/>
    <property type="match status" value="1"/>
</dbReference>
<keyword evidence="7 13" id="KW-1133">Transmembrane helix</keyword>
<dbReference type="PANTHER" id="PTHR21248">
    <property type="entry name" value="CARDIOLIPIN SYNTHASE"/>
    <property type="match status" value="1"/>
</dbReference>
<dbReference type="CDD" id="cd09158">
    <property type="entry name" value="PLDc_EcCLS_like_2"/>
    <property type="match status" value="1"/>
</dbReference>
<feature type="transmembrane region" description="Helical" evidence="13">
    <location>
        <begin position="7"/>
        <end position="31"/>
    </location>
</feature>
<evidence type="ECO:0000256" key="6">
    <source>
        <dbReference type="ARBA" id="ARBA00022737"/>
    </source>
</evidence>
<dbReference type="RefSeq" id="WP_232057704.1">
    <property type="nucleotide sequence ID" value="NZ_BAAANU010000026.1"/>
</dbReference>
<evidence type="ECO:0000256" key="13">
    <source>
        <dbReference type="SAM" id="Phobius"/>
    </source>
</evidence>
<evidence type="ECO:0000259" key="14">
    <source>
        <dbReference type="PROSITE" id="PS50035"/>
    </source>
</evidence>
<evidence type="ECO:0000256" key="2">
    <source>
        <dbReference type="ARBA" id="ARBA00022475"/>
    </source>
</evidence>
<comment type="subcellular location">
    <subcellularLocation>
        <location evidence="1">Cell membrane</location>
        <topology evidence="1">Multi-pass membrane protein</topology>
    </subcellularLocation>
</comment>
<evidence type="ECO:0000256" key="8">
    <source>
        <dbReference type="ARBA" id="ARBA00023098"/>
    </source>
</evidence>
<dbReference type="PROSITE" id="PS50035">
    <property type="entry name" value="PLD"/>
    <property type="match status" value="2"/>
</dbReference>
<sequence>MTSEQTAMVTAIVTFALLAIDLVIRVVAIIVVPRNRRPTAGMAWLLAIFFIPYLGVLFFLLIGNPKLPKKRRRKQAQVDEVIRDSTHGFERVSDSRGWPSWFAGVVQLNRNLGAMPLIGSNSASLIGGYQDSLDQMTDAVRGAERYVHVEFYILALDDTTEPFFDALGDAVERGVTVRLLLDHVASLRSKGYRRTLRRLTKMGVDWHLMLPVQPFKGKYQRPDLRNHRKILVVDGDVAFMGSQNMIDRSYNKRGNIRRGLKWKELVARVEGPIVSGLDAIFRTDWYLESGEELTRDISDSFEQPAEAQNLDCQVVPSGPGYPSRNNLRLFLALLYAAKERLIITSPYFVPDEAMLMAISGATQRGVHVELFVSEIGDQALVYHAQRSYYEALLRSGVKIYMYKAPYILHAKHFTIDDDVAVIGSSNMDIRSFELNMEVSLLVRGRSFVEELRSVEDGYRTDSRELTLDEWLRQPIRSTVLDNLARLTSALQ</sequence>
<dbReference type="EMBL" id="JAMZDY010000001">
    <property type="protein sequence ID" value="MCP2371030.1"/>
    <property type="molecule type" value="Genomic_DNA"/>
</dbReference>
<evidence type="ECO:0000256" key="10">
    <source>
        <dbReference type="ARBA" id="ARBA00023209"/>
    </source>
</evidence>
<dbReference type="PANTHER" id="PTHR21248:SF22">
    <property type="entry name" value="PHOSPHOLIPASE D"/>
    <property type="match status" value="1"/>
</dbReference>
<keyword evidence="16" id="KW-1185">Reference proteome</keyword>
<dbReference type="InterPro" id="IPR001736">
    <property type="entry name" value="PLipase_D/transphosphatidylase"/>
</dbReference>
<evidence type="ECO:0000256" key="11">
    <source>
        <dbReference type="ARBA" id="ARBA00023264"/>
    </source>
</evidence>
<dbReference type="GO" id="GO:0032049">
    <property type="term" value="P:cardiolipin biosynthetic process"/>
    <property type="evidence" value="ECO:0007669"/>
    <property type="project" value="UniProtKB-UniRule"/>
</dbReference>
<evidence type="ECO:0000313" key="15">
    <source>
        <dbReference type="EMBL" id="MCP2371030.1"/>
    </source>
</evidence>
<keyword evidence="10" id="KW-0594">Phospholipid biosynthesis</keyword>
<protein>
    <recommendedName>
        <fullName evidence="12">Cardiolipin synthase</fullName>
        <ecNumber evidence="12">2.7.8.-</ecNumber>
    </recommendedName>
</protein>
<dbReference type="SMART" id="SM00155">
    <property type="entry name" value="PLDc"/>
    <property type="match status" value="2"/>
</dbReference>
<evidence type="ECO:0000256" key="5">
    <source>
        <dbReference type="ARBA" id="ARBA00022692"/>
    </source>
</evidence>
<dbReference type="AlphaFoldDB" id="A0A9X2H1P8"/>
<accession>A0A9X2H1P8</accession>
<evidence type="ECO:0000256" key="3">
    <source>
        <dbReference type="ARBA" id="ARBA00022516"/>
    </source>
</evidence>
<keyword evidence="3" id="KW-0444">Lipid biosynthesis</keyword>
<dbReference type="Gene3D" id="3.30.870.10">
    <property type="entry name" value="Endonuclease Chain A"/>
    <property type="match status" value="2"/>
</dbReference>
<keyword evidence="5 13" id="KW-0812">Transmembrane</keyword>
<keyword evidence="11" id="KW-1208">Phospholipid metabolism</keyword>
<dbReference type="Proteomes" id="UP001139722">
    <property type="component" value="Unassembled WGS sequence"/>
</dbReference>
<dbReference type="GO" id="GO:0008808">
    <property type="term" value="F:cardiolipin synthase activity"/>
    <property type="evidence" value="ECO:0007669"/>
    <property type="project" value="UniProtKB-UniRule"/>
</dbReference>
<dbReference type="Pfam" id="PF13091">
    <property type="entry name" value="PLDc_2"/>
    <property type="match status" value="2"/>
</dbReference>
<dbReference type="Pfam" id="PF13396">
    <property type="entry name" value="PLDc_N"/>
    <property type="match status" value="1"/>
</dbReference>
<dbReference type="InterPro" id="IPR022924">
    <property type="entry name" value="Cardiolipin_synthase"/>
</dbReference>
<keyword evidence="2" id="KW-1003">Cell membrane</keyword>
<evidence type="ECO:0000256" key="7">
    <source>
        <dbReference type="ARBA" id="ARBA00022989"/>
    </source>
</evidence>
<evidence type="ECO:0000256" key="1">
    <source>
        <dbReference type="ARBA" id="ARBA00004651"/>
    </source>
</evidence>
<keyword evidence="6" id="KW-0677">Repeat</keyword>
<comment type="caution">
    <text evidence="15">The sequence shown here is derived from an EMBL/GenBank/DDBJ whole genome shotgun (WGS) entry which is preliminary data.</text>
</comment>
<dbReference type="EC" id="2.7.8.-" evidence="12"/>
<reference evidence="15" key="1">
    <citation type="submission" date="2022-06" db="EMBL/GenBank/DDBJ databases">
        <title>Sequencing the genomes of 1000 actinobacteria strains.</title>
        <authorList>
            <person name="Klenk H.-P."/>
        </authorList>
    </citation>
    <scope>NUCLEOTIDE SEQUENCE</scope>
    <source>
        <strain evidence="15">DSM 22016</strain>
    </source>
</reference>
<dbReference type="InterPro" id="IPR027379">
    <property type="entry name" value="CLS_N"/>
</dbReference>
<proteinExistence type="predicted"/>
<name>A0A9X2H1P8_9MICO</name>
<evidence type="ECO:0000256" key="9">
    <source>
        <dbReference type="ARBA" id="ARBA00023136"/>
    </source>
</evidence>
<evidence type="ECO:0000256" key="12">
    <source>
        <dbReference type="NCBIfam" id="TIGR04265"/>
    </source>
</evidence>